<name>A0A926HMC3_9FIRM</name>
<reference evidence="2" key="1">
    <citation type="submission" date="2020-08" db="EMBL/GenBank/DDBJ databases">
        <title>Genome public.</title>
        <authorList>
            <person name="Liu C."/>
            <person name="Sun Q."/>
        </authorList>
    </citation>
    <scope>NUCLEOTIDE SEQUENCE</scope>
    <source>
        <strain evidence="2">NSJ-44</strain>
    </source>
</reference>
<keyword evidence="1" id="KW-1133">Transmembrane helix</keyword>
<dbReference type="AlphaFoldDB" id="A0A926HMC3"/>
<dbReference type="Proteomes" id="UP000654279">
    <property type="component" value="Unassembled WGS sequence"/>
</dbReference>
<protein>
    <submittedName>
        <fullName evidence="2">DUF4860 domain-containing protein</fullName>
    </submittedName>
</protein>
<comment type="caution">
    <text evidence="2">The sequence shown here is derived from an EMBL/GenBank/DDBJ whole genome shotgun (WGS) entry which is preliminary data.</text>
</comment>
<accession>A0A926HMC3</accession>
<evidence type="ECO:0000313" key="2">
    <source>
        <dbReference type="EMBL" id="MBC8529384.1"/>
    </source>
</evidence>
<dbReference type="InterPro" id="IPR032340">
    <property type="entry name" value="DUF4860"/>
</dbReference>
<gene>
    <name evidence="2" type="ORF">H8699_08090</name>
</gene>
<evidence type="ECO:0000313" key="3">
    <source>
        <dbReference type="Proteomes" id="UP000654279"/>
    </source>
</evidence>
<proteinExistence type="predicted"/>
<dbReference type="EMBL" id="JACRSO010000003">
    <property type="protein sequence ID" value="MBC8529384.1"/>
    <property type="molecule type" value="Genomic_DNA"/>
</dbReference>
<keyword evidence="1" id="KW-0812">Transmembrane</keyword>
<dbReference type="RefSeq" id="WP_249285237.1">
    <property type="nucleotide sequence ID" value="NZ_JACRSO010000003.1"/>
</dbReference>
<feature type="transmembrane region" description="Helical" evidence="1">
    <location>
        <begin position="12"/>
        <end position="35"/>
    </location>
</feature>
<dbReference type="Pfam" id="PF16152">
    <property type="entry name" value="DUF4860"/>
    <property type="match status" value="1"/>
</dbReference>
<sequence length="160" mass="16963">MERKRHVTDIVISLSLFCVFAVLALFVVVLGANVYKGISRDMQANTDARSSIIYLTEKVRQTGEPGQVEIGAVGGSPALILYQHEGGQAYATWIFVGEGQLREVTLEKGQQADAQDGQQIMALQALELHMAGGDLMQIAATGQDGQVYEGAVALVGGGIG</sequence>
<organism evidence="2 3">
    <name type="scientific">Luoshenia tenuis</name>
    <dbReference type="NCBI Taxonomy" id="2763654"/>
    <lineage>
        <taxon>Bacteria</taxon>
        <taxon>Bacillati</taxon>
        <taxon>Bacillota</taxon>
        <taxon>Clostridia</taxon>
        <taxon>Christensenellales</taxon>
        <taxon>Christensenellaceae</taxon>
        <taxon>Luoshenia</taxon>
    </lineage>
</organism>
<evidence type="ECO:0000256" key="1">
    <source>
        <dbReference type="SAM" id="Phobius"/>
    </source>
</evidence>
<keyword evidence="3" id="KW-1185">Reference proteome</keyword>
<keyword evidence="1" id="KW-0472">Membrane</keyword>